<sequence length="264" mass="29145">MKKIVVVRGGGDIATGVIQKLHRSGFKVLVLEVERPTSIRRKVAVSEAIYENKIKIEDFWAEKAENPEDIYRIWKEEKIPVYIDSKMEILKYLKADVLVDGIIAKKNLGMKRDLAEATIALGPGFEAGIDVDIVVETNRGHDLGRLIFKGSASENTGNPGNIMGYTVERVLYSPENGKIKNCKDIGDIVSRGDVISEVNGEKVLSKINGIVRGLIRNGTEVFKGMKIGDVDPRVDVDYMTISDKARNIGGAVLEAVMIMTKDKN</sequence>
<evidence type="ECO:0000313" key="2">
    <source>
        <dbReference type="Proteomes" id="UP000288812"/>
    </source>
</evidence>
<dbReference type="Proteomes" id="UP000288812">
    <property type="component" value="Unassembled WGS sequence"/>
</dbReference>
<keyword evidence="2" id="KW-1185">Reference proteome</keyword>
<dbReference type="NCBIfam" id="TIGR03309">
    <property type="entry name" value="matur_yqeB"/>
    <property type="match status" value="1"/>
</dbReference>
<protein>
    <submittedName>
        <fullName evidence="1">EF2563 family selenium-dependent molybdenum hydroxylase system protein</fullName>
    </submittedName>
</protein>
<accession>A0A437S538</accession>
<comment type="caution">
    <text evidence="1">The sequence shown here is derived from an EMBL/GenBank/DDBJ whole genome shotgun (WGS) entry which is preliminary data.</text>
</comment>
<dbReference type="OrthoDB" id="9815497at2"/>
<reference evidence="1 2" key="1">
    <citation type="submission" date="2018-11" db="EMBL/GenBank/DDBJ databases">
        <title>Genome sequencing and assembly of Anaerosphaera sp. nov., GS7-6-2.</title>
        <authorList>
            <person name="Rettenmaier R."/>
            <person name="Liebl W."/>
            <person name="Zverlov V."/>
        </authorList>
    </citation>
    <scope>NUCLEOTIDE SEQUENCE [LARGE SCALE GENOMIC DNA]</scope>
    <source>
        <strain evidence="1 2">GS7-6-2</strain>
    </source>
</reference>
<dbReference type="AlphaFoldDB" id="A0A437S538"/>
<gene>
    <name evidence="1" type="ORF">EF514_09120</name>
</gene>
<dbReference type="EMBL" id="RLIH01000015">
    <property type="protein sequence ID" value="RVU54135.1"/>
    <property type="molecule type" value="Genomic_DNA"/>
</dbReference>
<dbReference type="InterPro" id="IPR017695">
    <property type="entry name" value="Se-dep_Mo_hydrolase_YqeB"/>
</dbReference>
<organism evidence="1 2">
    <name type="scientific">Anaerosphaera multitolerans</name>
    <dbReference type="NCBI Taxonomy" id="2487351"/>
    <lineage>
        <taxon>Bacteria</taxon>
        <taxon>Bacillati</taxon>
        <taxon>Bacillota</taxon>
        <taxon>Tissierellia</taxon>
        <taxon>Tissierellales</taxon>
        <taxon>Peptoniphilaceae</taxon>
        <taxon>Anaerosphaera</taxon>
    </lineage>
</organism>
<evidence type="ECO:0000313" key="1">
    <source>
        <dbReference type="EMBL" id="RVU54135.1"/>
    </source>
</evidence>
<dbReference type="RefSeq" id="WP_127725135.1">
    <property type="nucleotide sequence ID" value="NZ_RLIH01000015.1"/>
</dbReference>
<proteinExistence type="predicted"/>
<name>A0A437S538_9FIRM</name>